<reference evidence="3 4" key="1">
    <citation type="journal article" date="2012" name="New Phytol.">
        <title>Insight into trade-off between wood decay and parasitism from the genome of a fungal forest pathogen.</title>
        <authorList>
            <person name="Olson A."/>
            <person name="Aerts A."/>
            <person name="Asiegbu F."/>
            <person name="Belbahri L."/>
            <person name="Bouzid O."/>
            <person name="Broberg A."/>
            <person name="Canback B."/>
            <person name="Coutinho P.M."/>
            <person name="Cullen D."/>
            <person name="Dalman K."/>
            <person name="Deflorio G."/>
            <person name="van Diepen L.T."/>
            <person name="Dunand C."/>
            <person name="Duplessis S."/>
            <person name="Durling M."/>
            <person name="Gonthier P."/>
            <person name="Grimwood J."/>
            <person name="Fossdal C.G."/>
            <person name="Hansson D."/>
            <person name="Henrissat B."/>
            <person name="Hietala A."/>
            <person name="Himmelstrand K."/>
            <person name="Hoffmeister D."/>
            <person name="Hogberg N."/>
            <person name="James T.Y."/>
            <person name="Karlsson M."/>
            <person name="Kohler A."/>
            <person name="Kues U."/>
            <person name="Lee Y.H."/>
            <person name="Lin Y.C."/>
            <person name="Lind M."/>
            <person name="Lindquist E."/>
            <person name="Lombard V."/>
            <person name="Lucas S."/>
            <person name="Lunden K."/>
            <person name="Morin E."/>
            <person name="Murat C."/>
            <person name="Park J."/>
            <person name="Raffaello T."/>
            <person name="Rouze P."/>
            <person name="Salamov A."/>
            <person name="Schmutz J."/>
            <person name="Solheim H."/>
            <person name="Stahlberg J."/>
            <person name="Velez H."/>
            <person name="de Vries R.P."/>
            <person name="Wiebenga A."/>
            <person name="Woodward S."/>
            <person name="Yakovlev I."/>
            <person name="Garbelotto M."/>
            <person name="Martin F."/>
            <person name="Grigoriev I.V."/>
            <person name="Stenlid J."/>
        </authorList>
    </citation>
    <scope>NUCLEOTIDE SEQUENCE [LARGE SCALE GENOMIC DNA]</scope>
    <source>
        <strain evidence="3 4">TC 32-1</strain>
    </source>
</reference>
<sequence length="422" mass="48145">MEDPTAYVSHPDISHEREHPRTGKYSQSEQIPDETKLTTCECKDSGRNLVVCIDGTSNQFGQKNTNVIEMYRDLVKDDMQVTFYNSGIGTYARPSWKSWSYLKQVVDNTIDLAIAWNFEKIIISAYHWLSENYRSGDRIFLFGFSRGAYQVRALSAMIAKVVGLIHRGNEDQIPFAYELYAKPRPSKSQEKEGPTAEMFKETFSHNVRVHFVGAWDTVSSVGILRDKTLPNTAEGMHHVCFFRHALALDERRVKFLPEYTYGGRASKEESYSERFTSSVQHAEDSIPHTKEVWFAGTHSDIGGGNSKNSNLDRGKPALRWMSREAESVGIHFAPRLTRWEWEKLGAVNESLTLAWKFIELLPIRRLSYKGKNITTFRPHLGKGRRIDIGQQLHASVIFSSNKLYKPRAQLWPDGGGNSNLKS</sequence>
<dbReference type="Proteomes" id="UP000030671">
    <property type="component" value="Unassembled WGS sequence"/>
</dbReference>
<dbReference type="InterPro" id="IPR018712">
    <property type="entry name" value="Tle1-like_cat"/>
</dbReference>
<dbReference type="AlphaFoldDB" id="W4K208"/>
<evidence type="ECO:0000256" key="1">
    <source>
        <dbReference type="SAM" id="MobiDB-lite"/>
    </source>
</evidence>
<gene>
    <name evidence="3" type="ORF">HETIRDRAFT_323216</name>
</gene>
<dbReference type="Pfam" id="PF09994">
    <property type="entry name" value="T6SS_Tle1-like_cat"/>
    <property type="match status" value="1"/>
</dbReference>
<accession>W4K208</accession>
<dbReference type="PANTHER" id="PTHR33840:SF2">
    <property type="entry name" value="TLE1 PHOSPHOLIPASE DOMAIN-CONTAINING PROTEIN"/>
    <property type="match status" value="1"/>
</dbReference>
<dbReference type="EMBL" id="KI925461">
    <property type="protein sequence ID" value="ETW79375.1"/>
    <property type="molecule type" value="Genomic_DNA"/>
</dbReference>
<dbReference type="KEGG" id="hir:HETIRDRAFT_323216"/>
<dbReference type="SUPFAM" id="SSF53474">
    <property type="entry name" value="alpha/beta-Hydrolases"/>
    <property type="match status" value="1"/>
</dbReference>
<dbReference type="eggNOG" id="ENOG502QVC6">
    <property type="taxonomic scope" value="Eukaryota"/>
</dbReference>
<dbReference type="OrthoDB" id="538223at2759"/>
<proteinExistence type="predicted"/>
<dbReference type="HOGENOM" id="CLU_005049_5_1_1"/>
<name>W4K208_HETIT</name>
<evidence type="ECO:0000259" key="2">
    <source>
        <dbReference type="Pfam" id="PF09994"/>
    </source>
</evidence>
<keyword evidence="4" id="KW-1185">Reference proteome</keyword>
<evidence type="ECO:0000313" key="4">
    <source>
        <dbReference type="Proteomes" id="UP000030671"/>
    </source>
</evidence>
<feature type="compositionally biased region" description="Basic and acidic residues" evidence="1">
    <location>
        <begin position="12"/>
        <end position="21"/>
    </location>
</feature>
<dbReference type="GeneID" id="20670949"/>
<feature type="region of interest" description="Disordered" evidence="1">
    <location>
        <begin position="1"/>
        <end position="30"/>
    </location>
</feature>
<dbReference type="InParanoid" id="W4K208"/>
<protein>
    <recommendedName>
        <fullName evidence="2">T6SS Phospholipase effector Tle1-like catalytic domain-containing protein</fullName>
    </recommendedName>
</protein>
<dbReference type="PANTHER" id="PTHR33840">
    <property type="match status" value="1"/>
</dbReference>
<evidence type="ECO:0000313" key="3">
    <source>
        <dbReference type="EMBL" id="ETW79375.1"/>
    </source>
</evidence>
<organism evidence="3 4">
    <name type="scientific">Heterobasidion irregulare (strain TC 32-1)</name>
    <dbReference type="NCBI Taxonomy" id="747525"/>
    <lineage>
        <taxon>Eukaryota</taxon>
        <taxon>Fungi</taxon>
        <taxon>Dikarya</taxon>
        <taxon>Basidiomycota</taxon>
        <taxon>Agaricomycotina</taxon>
        <taxon>Agaricomycetes</taxon>
        <taxon>Russulales</taxon>
        <taxon>Bondarzewiaceae</taxon>
        <taxon>Heterobasidion</taxon>
        <taxon>Heterobasidion annosum species complex</taxon>
    </lineage>
</organism>
<dbReference type="InterPro" id="IPR029058">
    <property type="entry name" value="AB_hydrolase_fold"/>
</dbReference>
<feature type="domain" description="T6SS Phospholipase effector Tle1-like catalytic" evidence="2">
    <location>
        <begin position="47"/>
        <end position="324"/>
    </location>
</feature>
<dbReference type="RefSeq" id="XP_009549608.1">
    <property type="nucleotide sequence ID" value="XM_009551313.1"/>
</dbReference>